<organism evidence="2 3">
    <name type="scientific">Austropuccinia psidii MF-1</name>
    <dbReference type="NCBI Taxonomy" id="1389203"/>
    <lineage>
        <taxon>Eukaryota</taxon>
        <taxon>Fungi</taxon>
        <taxon>Dikarya</taxon>
        <taxon>Basidiomycota</taxon>
        <taxon>Pucciniomycotina</taxon>
        <taxon>Pucciniomycetes</taxon>
        <taxon>Pucciniales</taxon>
        <taxon>Sphaerophragmiaceae</taxon>
        <taxon>Austropuccinia</taxon>
    </lineage>
</organism>
<name>A0A9Q3ELG3_9BASI</name>
<gene>
    <name evidence="2" type="ORF">O181_063503</name>
</gene>
<dbReference type="Proteomes" id="UP000765509">
    <property type="component" value="Unassembled WGS sequence"/>
</dbReference>
<sequence length="93" mass="10298">MELDKKEKSDPNKNPTHGGHRGRSKGTNGGRVKGKGNPQPKKEDDSLKRLDKLEKLFARFEATSKNPNVNVVTESSKEPSADFEQSDSDAYVI</sequence>
<comment type="caution">
    <text evidence="2">The sequence shown here is derived from an EMBL/GenBank/DDBJ whole genome shotgun (WGS) entry which is preliminary data.</text>
</comment>
<feature type="region of interest" description="Disordered" evidence="1">
    <location>
        <begin position="1"/>
        <end position="50"/>
    </location>
</feature>
<accession>A0A9Q3ELG3</accession>
<feature type="compositionally biased region" description="Basic and acidic residues" evidence="1">
    <location>
        <begin position="1"/>
        <end position="11"/>
    </location>
</feature>
<reference evidence="2" key="1">
    <citation type="submission" date="2021-03" db="EMBL/GenBank/DDBJ databases">
        <title>Draft genome sequence of rust myrtle Austropuccinia psidii MF-1, a brazilian biotype.</title>
        <authorList>
            <person name="Quecine M.C."/>
            <person name="Pachon D.M.R."/>
            <person name="Bonatelli M.L."/>
            <person name="Correr F.H."/>
            <person name="Franceschini L.M."/>
            <person name="Leite T.F."/>
            <person name="Margarido G.R.A."/>
            <person name="Almeida C.A."/>
            <person name="Ferrarezi J.A."/>
            <person name="Labate C.A."/>
        </authorList>
    </citation>
    <scope>NUCLEOTIDE SEQUENCE</scope>
    <source>
        <strain evidence="2">MF-1</strain>
    </source>
</reference>
<feature type="compositionally biased region" description="Basic and acidic residues" evidence="1">
    <location>
        <begin position="40"/>
        <end position="50"/>
    </location>
</feature>
<dbReference type="AlphaFoldDB" id="A0A9Q3ELG3"/>
<keyword evidence="3" id="KW-1185">Reference proteome</keyword>
<feature type="region of interest" description="Disordered" evidence="1">
    <location>
        <begin position="63"/>
        <end position="93"/>
    </location>
</feature>
<evidence type="ECO:0000313" key="2">
    <source>
        <dbReference type="EMBL" id="MBW0523788.1"/>
    </source>
</evidence>
<feature type="compositionally biased region" description="Polar residues" evidence="1">
    <location>
        <begin position="63"/>
        <end position="74"/>
    </location>
</feature>
<protein>
    <submittedName>
        <fullName evidence="2">Uncharacterized protein</fullName>
    </submittedName>
</protein>
<proteinExistence type="predicted"/>
<evidence type="ECO:0000313" key="3">
    <source>
        <dbReference type="Proteomes" id="UP000765509"/>
    </source>
</evidence>
<evidence type="ECO:0000256" key="1">
    <source>
        <dbReference type="SAM" id="MobiDB-lite"/>
    </source>
</evidence>
<dbReference type="EMBL" id="AVOT02030572">
    <property type="protein sequence ID" value="MBW0523788.1"/>
    <property type="molecule type" value="Genomic_DNA"/>
</dbReference>